<dbReference type="Ensembl" id="ENSACLT00000026824.2">
    <property type="protein sequence ID" value="ENSACLP00000026207.2"/>
    <property type="gene ID" value="ENSACLG00000017802.2"/>
</dbReference>
<dbReference type="Proteomes" id="UP000265100">
    <property type="component" value="Chromosome 17"/>
</dbReference>
<gene>
    <name evidence="1" type="primary">CSRP2</name>
</gene>
<name>A0A3P8QAP0_ASTCA</name>
<dbReference type="OrthoDB" id="8062037at2759"/>
<reference evidence="1" key="2">
    <citation type="submission" date="2025-08" db="UniProtKB">
        <authorList>
            <consortium name="Ensembl"/>
        </authorList>
    </citation>
    <scope>IDENTIFICATION</scope>
</reference>
<reference evidence="1" key="3">
    <citation type="submission" date="2025-09" db="UniProtKB">
        <authorList>
            <consortium name="Ensembl"/>
        </authorList>
    </citation>
    <scope>IDENTIFICATION</scope>
</reference>
<dbReference type="OMA" id="CKTDYDR"/>
<dbReference type="AlphaFoldDB" id="A0A3P8QAP0"/>
<protein>
    <recommendedName>
        <fullName evidence="3">LIM zinc-binding domain-containing protein</fullName>
    </recommendedName>
</protein>
<evidence type="ECO:0008006" key="3">
    <source>
        <dbReference type="Google" id="ProtNLM"/>
    </source>
</evidence>
<accession>A0A3P8QAP0</accession>
<dbReference type="SUPFAM" id="SSF57716">
    <property type="entry name" value="Glucocorticoid receptor-like (DNA-binding domain)"/>
    <property type="match status" value="1"/>
</dbReference>
<evidence type="ECO:0000313" key="2">
    <source>
        <dbReference type="Proteomes" id="UP000265100"/>
    </source>
</evidence>
<evidence type="ECO:0000313" key="1">
    <source>
        <dbReference type="Ensembl" id="ENSACLP00000026207.2"/>
    </source>
</evidence>
<dbReference type="Bgee" id="ENSACLG00000017802">
    <property type="expression patterns" value="Expressed in camera-type eye and 8 other cell types or tissues"/>
</dbReference>
<dbReference type="Gene3D" id="2.10.110.10">
    <property type="entry name" value="Cysteine Rich Protein"/>
    <property type="match status" value="1"/>
</dbReference>
<reference evidence="1" key="1">
    <citation type="submission" date="2018-05" db="EMBL/GenBank/DDBJ databases">
        <authorList>
            <person name="Datahose"/>
        </authorList>
    </citation>
    <scope>NUCLEOTIDE SEQUENCE</scope>
</reference>
<organism evidence="1 2">
    <name type="scientific">Astatotilapia calliptera</name>
    <name type="common">Eastern happy</name>
    <name type="synonym">Chromis callipterus</name>
    <dbReference type="NCBI Taxonomy" id="8154"/>
    <lineage>
        <taxon>Eukaryota</taxon>
        <taxon>Metazoa</taxon>
        <taxon>Chordata</taxon>
        <taxon>Craniata</taxon>
        <taxon>Vertebrata</taxon>
        <taxon>Euteleostomi</taxon>
        <taxon>Actinopterygii</taxon>
        <taxon>Neopterygii</taxon>
        <taxon>Teleostei</taxon>
        <taxon>Neoteleostei</taxon>
        <taxon>Acanthomorphata</taxon>
        <taxon>Ovalentaria</taxon>
        <taxon>Cichlomorphae</taxon>
        <taxon>Cichliformes</taxon>
        <taxon>Cichlidae</taxon>
        <taxon>African cichlids</taxon>
        <taxon>Pseudocrenilabrinae</taxon>
        <taxon>Haplochromini</taxon>
        <taxon>Astatotilapia</taxon>
    </lineage>
</organism>
<keyword evidence="2" id="KW-1185">Reference proteome</keyword>
<sequence>MPNWGGGNKCAACHGTVYHAEEVQCDGKSFHKCCFLCRPRLTDPRPTPTHPNLLRSLAVRRNAPGVETRFTQPRRSWGQASHGIRTVSAVQNVARAWSRPPRLRKMEKSTAKHVMPRTLAPKGSVMAKEPVLWFTLSDGSVGPQSLCPT</sequence>
<dbReference type="GeneTree" id="ENSGT00940000154980"/>
<proteinExistence type="predicted"/>